<geneLocation type="plasmid" evidence="1">
    <name>pB76-81</name>
</geneLocation>
<sequence>MANTKSRRMFNGFLTSDLYALPKRVQLILSDLGLQGAYRFDRAPYLVKVVDGWASEAITSYTKEEQCCATDQMASFNNFVHLL</sequence>
<name>I3W0J1_PSESX</name>
<accession>I3W0J1</accession>
<protein>
    <submittedName>
        <fullName evidence="1">Uncharacterized protein</fullName>
    </submittedName>
</protein>
<dbReference type="AlphaFoldDB" id="I3W0J1"/>
<proteinExistence type="predicted"/>
<evidence type="ECO:0000313" key="1">
    <source>
        <dbReference type="EMBL" id="AFK89118.1"/>
    </source>
</evidence>
<reference evidence="1" key="1">
    <citation type="submission" date="2012-01" db="EMBL/GenBank/DDBJ databases">
        <authorList>
            <person name="Summers A.O."/>
            <person name="Wireman J."/>
        </authorList>
    </citation>
    <scope>NUCLEOTIDE SEQUENCE</scope>
    <source>
        <strain evidence="1">B76</strain>
        <plasmid evidence="1">pB76-81</plasmid>
    </source>
</reference>
<dbReference type="EMBL" id="JQ418525">
    <property type="protein sequence ID" value="AFK89118.1"/>
    <property type="molecule type" value="Genomic_DNA"/>
</dbReference>
<dbReference type="RefSeq" id="WP_015061841.1">
    <property type="nucleotide sequence ID" value="NC_019328.1"/>
</dbReference>
<organism evidence="1">
    <name type="scientific">Pseudomonas syringae</name>
    <dbReference type="NCBI Taxonomy" id="317"/>
    <lineage>
        <taxon>Bacteria</taxon>
        <taxon>Pseudomonadati</taxon>
        <taxon>Pseudomonadota</taxon>
        <taxon>Gammaproteobacteria</taxon>
        <taxon>Pseudomonadales</taxon>
        <taxon>Pseudomonadaceae</taxon>
        <taxon>Pseudomonas</taxon>
    </lineage>
</organism>
<keyword evidence="1" id="KW-0614">Plasmid</keyword>